<dbReference type="InterPro" id="IPR035906">
    <property type="entry name" value="MetI-like_sf"/>
</dbReference>
<feature type="transmembrane region" description="Helical" evidence="7">
    <location>
        <begin position="179"/>
        <end position="203"/>
    </location>
</feature>
<keyword evidence="3" id="KW-1003">Cell membrane</keyword>
<dbReference type="Proteomes" id="UP000536909">
    <property type="component" value="Unassembled WGS sequence"/>
</dbReference>
<organism evidence="9 10">
    <name type="scientific">Deinococcus metallilatus</name>
    <dbReference type="NCBI Taxonomy" id="1211322"/>
    <lineage>
        <taxon>Bacteria</taxon>
        <taxon>Thermotogati</taxon>
        <taxon>Deinococcota</taxon>
        <taxon>Deinococci</taxon>
        <taxon>Deinococcales</taxon>
        <taxon>Deinococcaceae</taxon>
        <taxon>Deinococcus</taxon>
    </lineage>
</organism>
<keyword evidence="5 7" id="KW-1133">Transmembrane helix</keyword>
<dbReference type="PANTHER" id="PTHR30151:SF20">
    <property type="entry name" value="ABC TRANSPORTER PERMEASE PROTEIN HI_0355-RELATED"/>
    <property type="match status" value="1"/>
</dbReference>
<evidence type="ECO:0000256" key="1">
    <source>
        <dbReference type="ARBA" id="ARBA00004651"/>
    </source>
</evidence>
<comment type="subcellular location">
    <subcellularLocation>
        <location evidence="1 7">Cell membrane</location>
        <topology evidence="1 7">Multi-pass membrane protein</topology>
    </subcellularLocation>
</comment>
<keyword evidence="4 7" id="KW-0812">Transmembrane</keyword>
<keyword evidence="6 7" id="KW-0472">Membrane</keyword>
<evidence type="ECO:0000256" key="6">
    <source>
        <dbReference type="ARBA" id="ARBA00023136"/>
    </source>
</evidence>
<evidence type="ECO:0000259" key="8">
    <source>
        <dbReference type="PROSITE" id="PS50928"/>
    </source>
</evidence>
<keyword evidence="2 7" id="KW-0813">Transport</keyword>
<feature type="transmembrane region" description="Helical" evidence="7">
    <location>
        <begin position="60"/>
        <end position="79"/>
    </location>
</feature>
<dbReference type="EMBL" id="JACHFV010000008">
    <property type="protein sequence ID" value="MBB5295733.1"/>
    <property type="molecule type" value="Genomic_DNA"/>
</dbReference>
<protein>
    <submittedName>
        <fullName evidence="9">ABC-type nitrate/sulfonate/bicarbonate transport system permease component</fullName>
    </submittedName>
</protein>
<accession>A0ABR6MUW2</accession>
<gene>
    <name evidence="9" type="ORF">HNQ10_002572</name>
</gene>
<evidence type="ECO:0000256" key="5">
    <source>
        <dbReference type="ARBA" id="ARBA00022989"/>
    </source>
</evidence>
<dbReference type="Pfam" id="PF00528">
    <property type="entry name" value="BPD_transp_1"/>
    <property type="match status" value="1"/>
</dbReference>
<evidence type="ECO:0000313" key="9">
    <source>
        <dbReference type="EMBL" id="MBB5295733.1"/>
    </source>
</evidence>
<dbReference type="SUPFAM" id="SSF161098">
    <property type="entry name" value="MetI-like"/>
    <property type="match status" value="1"/>
</dbReference>
<dbReference type="PANTHER" id="PTHR30151">
    <property type="entry name" value="ALKANE SULFONATE ABC TRANSPORTER-RELATED, MEMBRANE SUBUNIT"/>
    <property type="match status" value="1"/>
</dbReference>
<evidence type="ECO:0000313" key="10">
    <source>
        <dbReference type="Proteomes" id="UP000536909"/>
    </source>
</evidence>
<evidence type="ECO:0000256" key="4">
    <source>
        <dbReference type="ARBA" id="ARBA00022692"/>
    </source>
</evidence>
<feature type="transmembrane region" description="Helical" evidence="7">
    <location>
        <begin position="119"/>
        <end position="138"/>
    </location>
</feature>
<dbReference type="PROSITE" id="PS50928">
    <property type="entry name" value="ABC_TM1"/>
    <property type="match status" value="1"/>
</dbReference>
<name>A0ABR6MUW2_9DEIO</name>
<proteinExistence type="inferred from homology"/>
<dbReference type="Gene3D" id="1.10.3720.10">
    <property type="entry name" value="MetI-like"/>
    <property type="match status" value="1"/>
</dbReference>
<reference evidence="9 10" key="1">
    <citation type="submission" date="2020-08" db="EMBL/GenBank/DDBJ databases">
        <title>Genomic Encyclopedia of Type Strains, Phase IV (KMG-IV): sequencing the most valuable type-strain genomes for metagenomic binning, comparative biology and taxonomic classification.</title>
        <authorList>
            <person name="Goeker M."/>
        </authorList>
    </citation>
    <scope>NUCLEOTIDE SEQUENCE [LARGE SCALE GENOMIC DNA]</scope>
    <source>
        <strain evidence="9 10">DSM 105434</strain>
    </source>
</reference>
<keyword evidence="10" id="KW-1185">Reference proteome</keyword>
<evidence type="ECO:0000256" key="2">
    <source>
        <dbReference type="ARBA" id="ARBA00022448"/>
    </source>
</evidence>
<feature type="transmembrane region" description="Helical" evidence="7">
    <location>
        <begin position="215"/>
        <end position="236"/>
    </location>
</feature>
<dbReference type="InterPro" id="IPR000515">
    <property type="entry name" value="MetI-like"/>
</dbReference>
<evidence type="ECO:0000256" key="7">
    <source>
        <dbReference type="RuleBase" id="RU363032"/>
    </source>
</evidence>
<comment type="caution">
    <text evidence="9">The sequence shown here is derived from an EMBL/GenBank/DDBJ whole genome shotgun (WGS) entry which is preliminary data.</text>
</comment>
<feature type="transmembrane region" description="Helical" evidence="7">
    <location>
        <begin position="91"/>
        <end position="113"/>
    </location>
</feature>
<feature type="domain" description="ABC transmembrane type-1" evidence="8">
    <location>
        <begin position="53"/>
        <end position="237"/>
    </location>
</feature>
<comment type="similarity">
    <text evidence="7">Belongs to the binding-protein-dependent transport system permease family.</text>
</comment>
<dbReference type="RefSeq" id="WP_146719884.1">
    <property type="nucleotide sequence ID" value="NZ_BSUI01000005.1"/>
</dbReference>
<evidence type="ECO:0000256" key="3">
    <source>
        <dbReference type="ARBA" id="ARBA00022475"/>
    </source>
</evidence>
<sequence>MRRWGSALVLGLAVLTALEGLSHLGLVPSSLLPAPSAVAAALWNNAPELTAHSAQTLAETLLGFGAAVVLGLLAALALHRFAPARRAVLPWLVVSQTIPLIALAPLLLVWLGFGLLPKVVIVTLACFFPVTVATLDGLTRADPDLVRVLRAMNASEGQVDWLVRFPGALPAFFSGLKLAATYAVTSAIFGEYVGGYVGLGIFIQTSANARATDLVFAAIFLSALYSVLFVALIGLVQRRVLRWLPREDSP</sequence>